<feature type="domain" description="VOC" evidence="1">
    <location>
        <begin position="143"/>
        <end position="256"/>
    </location>
</feature>
<dbReference type="EMBL" id="BAAALF010000055">
    <property type="protein sequence ID" value="GAA1241046.1"/>
    <property type="molecule type" value="Genomic_DNA"/>
</dbReference>
<accession>A0ABN1WBB6</accession>
<dbReference type="SUPFAM" id="SSF54593">
    <property type="entry name" value="Glyoxalase/Bleomycin resistance protein/Dihydroxybiphenyl dioxygenase"/>
    <property type="match status" value="2"/>
</dbReference>
<gene>
    <name evidence="2" type="ORF">GCM10009665_34850</name>
</gene>
<comment type="caution">
    <text evidence="2">The sequence shown here is derived from an EMBL/GenBank/DDBJ whole genome shotgun (WGS) entry which is preliminary data.</text>
</comment>
<evidence type="ECO:0000259" key="1">
    <source>
        <dbReference type="PROSITE" id="PS51819"/>
    </source>
</evidence>
<dbReference type="RefSeq" id="WP_344442574.1">
    <property type="nucleotide sequence ID" value="NZ_BAAALF010000055.1"/>
</dbReference>
<dbReference type="Pfam" id="PF00903">
    <property type="entry name" value="Glyoxalase"/>
    <property type="match status" value="2"/>
</dbReference>
<name>A0ABN1WBB6_9ACTN</name>
<organism evidence="2 3">
    <name type="scientific">Kitasatospora nipponensis</name>
    <dbReference type="NCBI Taxonomy" id="258049"/>
    <lineage>
        <taxon>Bacteria</taxon>
        <taxon>Bacillati</taxon>
        <taxon>Actinomycetota</taxon>
        <taxon>Actinomycetes</taxon>
        <taxon>Kitasatosporales</taxon>
        <taxon>Streptomycetaceae</taxon>
        <taxon>Kitasatospora</taxon>
    </lineage>
</organism>
<dbReference type="PANTHER" id="PTHR33993:SF10">
    <property type="entry name" value="CONSERVED PROTEIN"/>
    <property type="match status" value="1"/>
</dbReference>
<evidence type="ECO:0000313" key="2">
    <source>
        <dbReference type="EMBL" id="GAA1241046.1"/>
    </source>
</evidence>
<dbReference type="InterPro" id="IPR029068">
    <property type="entry name" value="Glyas_Bleomycin-R_OHBP_Dase"/>
</dbReference>
<dbReference type="CDD" id="cd07247">
    <property type="entry name" value="SgaA_N_like"/>
    <property type="match status" value="2"/>
</dbReference>
<proteinExistence type="predicted"/>
<dbReference type="InterPro" id="IPR052164">
    <property type="entry name" value="Anthracycline_SecMetBiosynth"/>
</dbReference>
<protein>
    <submittedName>
        <fullName evidence="2">VOC family protein</fullName>
    </submittedName>
</protein>
<keyword evidence="3" id="KW-1185">Reference proteome</keyword>
<feature type="domain" description="VOC" evidence="1">
    <location>
        <begin position="12"/>
        <end position="129"/>
    </location>
</feature>
<dbReference type="PANTHER" id="PTHR33993">
    <property type="entry name" value="GLYOXALASE-RELATED"/>
    <property type="match status" value="1"/>
</dbReference>
<dbReference type="Proteomes" id="UP001500037">
    <property type="component" value="Unassembled WGS sequence"/>
</dbReference>
<dbReference type="Gene3D" id="3.10.180.10">
    <property type="entry name" value="2,3-Dihydroxybiphenyl 1,2-Dioxygenase, domain 1"/>
    <property type="match status" value="2"/>
</dbReference>
<evidence type="ECO:0000313" key="3">
    <source>
        <dbReference type="Proteomes" id="UP001500037"/>
    </source>
</evidence>
<dbReference type="PROSITE" id="PS51819">
    <property type="entry name" value="VOC"/>
    <property type="match status" value="2"/>
</dbReference>
<reference evidence="2 3" key="1">
    <citation type="journal article" date="2019" name="Int. J. Syst. Evol. Microbiol.">
        <title>The Global Catalogue of Microorganisms (GCM) 10K type strain sequencing project: providing services to taxonomists for standard genome sequencing and annotation.</title>
        <authorList>
            <consortium name="The Broad Institute Genomics Platform"/>
            <consortium name="The Broad Institute Genome Sequencing Center for Infectious Disease"/>
            <person name="Wu L."/>
            <person name="Ma J."/>
        </authorList>
    </citation>
    <scope>NUCLEOTIDE SEQUENCE [LARGE SCALE GENOMIC DNA]</scope>
    <source>
        <strain evidence="2 3">JCM 13004</strain>
    </source>
</reference>
<sequence>MPEVTTAYPPGTPCWVDLMASDQQAAIDFYKDLFGWQGEKGPEEFGGYAILTLKGKPVVGIGAAMAMGDNPPPPTVWTTYLASADADATAAKITGNGGTLLFPVMDVGTVGRMLVASDPAGAVFGVWQPVDFFGAQIVNEPGAVIWNELNTSDVKGAVTFYGAALGIRIAPMEEMPEYQGLNVGDRVVGGAQGLDNLPEGTPPHWATYFAVDDVDSTVDAAVRAGASVLAPPMDTPVGRMSGLADPQGAPFWVIAPQMPEES</sequence>
<dbReference type="InterPro" id="IPR004360">
    <property type="entry name" value="Glyas_Fos-R_dOase_dom"/>
</dbReference>
<dbReference type="InterPro" id="IPR037523">
    <property type="entry name" value="VOC_core"/>
</dbReference>